<evidence type="ECO:0000256" key="10">
    <source>
        <dbReference type="ARBA" id="ARBA00022825"/>
    </source>
</evidence>
<keyword evidence="9" id="KW-0256">Endoplasmic reticulum</keyword>
<comment type="subcellular location">
    <subcellularLocation>
        <location evidence="1">Endoplasmic reticulum</location>
    </subcellularLocation>
    <subcellularLocation>
        <location evidence="2">Golgi apparatus</location>
    </subcellularLocation>
    <subcellularLocation>
        <location evidence="3">Secreted</location>
    </subcellularLocation>
</comment>
<reference evidence="16 17" key="1">
    <citation type="journal article" date="2015" name="Genome Biol. Evol.">
        <title>Phylogenomic analyses indicate that early fungi evolved digesting cell walls of algal ancestors of land plants.</title>
        <authorList>
            <person name="Chang Y."/>
            <person name="Wang S."/>
            <person name="Sekimoto S."/>
            <person name="Aerts A.L."/>
            <person name="Choi C."/>
            <person name="Clum A."/>
            <person name="LaButti K.M."/>
            <person name="Lindquist E.A."/>
            <person name="Yee Ngan C."/>
            <person name="Ohm R.A."/>
            <person name="Salamov A.A."/>
            <person name="Grigoriev I.V."/>
            <person name="Spatafora J.W."/>
            <person name="Berbee M.L."/>
        </authorList>
    </citation>
    <scope>NUCLEOTIDE SEQUENCE [LARGE SCALE GENOMIC DNA]</scope>
    <source>
        <strain evidence="16 17">NRRL 28638</strain>
    </source>
</reference>
<dbReference type="InterPro" id="IPR009003">
    <property type="entry name" value="Peptidase_S1_PA"/>
</dbReference>
<dbReference type="EMBL" id="KQ964978">
    <property type="protein sequence ID" value="KXN65109.1"/>
    <property type="molecule type" value="Genomic_DNA"/>
</dbReference>
<keyword evidence="7" id="KW-0356">Hemostasis</keyword>
<evidence type="ECO:0000256" key="14">
    <source>
        <dbReference type="RuleBase" id="RU363034"/>
    </source>
</evidence>
<comment type="similarity">
    <text evidence="4">Belongs to the peptidase S1 family.</text>
</comment>
<keyword evidence="8 14" id="KW-0378">Hydrolase</keyword>
<dbReference type="GO" id="GO:0007599">
    <property type="term" value="P:hemostasis"/>
    <property type="evidence" value="ECO:0007669"/>
    <property type="project" value="UniProtKB-KW"/>
</dbReference>
<evidence type="ECO:0000256" key="9">
    <source>
        <dbReference type="ARBA" id="ARBA00022824"/>
    </source>
</evidence>
<evidence type="ECO:0000256" key="6">
    <source>
        <dbReference type="ARBA" id="ARBA00022670"/>
    </source>
</evidence>
<evidence type="ECO:0000256" key="12">
    <source>
        <dbReference type="ARBA" id="ARBA00023157"/>
    </source>
</evidence>
<dbReference type="Gene3D" id="2.40.10.10">
    <property type="entry name" value="Trypsin-like serine proteases"/>
    <property type="match status" value="1"/>
</dbReference>
<dbReference type="GO" id="GO:0004252">
    <property type="term" value="F:serine-type endopeptidase activity"/>
    <property type="evidence" value="ECO:0007669"/>
    <property type="project" value="InterPro"/>
</dbReference>
<dbReference type="CDD" id="cd00190">
    <property type="entry name" value="Tryp_SPc"/>
    <property type="match status" value="1"/>
</dbReference>
<keyword evidence="6 14" id="KW-0645">Protease</keyword>
<keyword evidence="11" id="KW-0333">Golgi apparatus</keyword>
<dbReference type="FunFam" id="2.40.10.10:FF:000011">
    <property type="entry name" value="Coagulation factor X"/>
    <property type="match status" value="1"/>
</dbReference>
<dbReference type="GO" id="GO:0006508">
    <property type="term" value="P:proteolysis"/>
    <property type="evidence" value="ECO:0007669"/>
    <property type="project" value="UniProtKB-KW"/>
</dbReference>
<evidence type="ECO:0000256" key="1">
    <source>
        <dbReference type="ARBA" id="ARBA00004240"/>
    </source>
</evidence>
<dbReference type="PROSITE" id="PS50240">
    <property type="entry name" value="TRYPSIN_DOM"/>
    <property type="match status" value="1"/>
</dbReference>
<dbReference type="PRINTS" id="PR00722">
    <property type="entry name" value="CHYMOTRYPSIN"/>
</dbReference>
<feature type="domain" description="Peptidase S1" evidence="15">
    <location>
        <begin position="19"/>
        <end position="257"/>
    </location>
</feature>
<gene>
    <name evidence="16" type="ORF">CONCODRAFT_13414</name>
</gene>
<dbReference type="PROSITE" id="PS00134">
    <property type="entry name" value="TRYPSIN_HIS"/>
    <property type="match status" value="1"/>
</dbReference>
<dbReference type="InterPro" id="IPR001314">
    <property type="entry name" value="Peptidase_S1A"/>
</dbReference>
<evidence type="ECO:0000256" key="4">
    <source>
        <dbReference type="ARBA" id="ARBA00007664"/>
    </source>
</evidence>
<dbReference type="InterPro" id="IPR043504">
    <property type="entry name" value="Peptidase_S1_PA_chymotrypsin"/>
</dbReference>
<dbReference type="PANTHER" id="PTHR24276:SF98">
    <property type="entry name" value="FI18310P1-RELATED"/>
    <property type="match status" value="1"/>
</dbReference>
<evidence type="ECO:0000256" key="2">
    <source>
        <dbReference type="ARBA" id="ARBA00004555"/>
    </source>
</evidence>
<dbReference type="STRING" id="796925.A0A137NQS0"/>
<evidence type="ECO:0000256" key="11">
    <source>
        <dbReference type="ARBA" id="ARBA00023034"/>
    </source>
</evidence>
<dbReference type="InterPro" id="IPR018114">
    <property type="entry name" value="TRYPSIN_HIS"/>
</dbReference>
<dbReference type="InterPro" id="IPR050430">
    <property type="entry name" value="Peptidase_S1"/>
</dbReference>
<dbReference type="PANTHER" id="PTHR24276">
    <property type="entry name" value="POLYSERASE-RELATED"/>
    <property type="match status" value="1"/>
</dbReference>
<keyword evidence="12" id="KW-1015">Disulfide bond</keyword>
<organism evidence="16 17">
    <name type="scientific">Conidiobolus coronatus (strain ATCC 28846 / CBS 209.66 / NRRL 28638)</name>
    <name type="common">Delacroixia coronata</name>
    <dbReference type="NCBI Taxonomy" id="796925"/>
    <lineage>
        <taxon>Eukaryota</taxon>
        <taxon>Fungi</taxon>
        <taxon>Fungi incertae sedis</taxon>
        <taxon>Zoopagomycota</taxon>
        <taxon>Entomophthoromycotina</taxon>
        <taxon>Entomophthoromycetes</taxon>
        <taxon>Entomophthorales</taxon>
        <taxon>Ancylistaceae</taxon>
        <taxon>Conidiobolus</taxon>
    </lineage>
</organism>
<dbReference type="SUPFAM" id="SSF50494">
    <property type="entry name" value="Trypsin-like serine proteases"/>
    <property type="match status" value="1"/>
</dbReference>
<sequence length="259" mass="28546">MSVNSTNNNFEGVAPPERIVNGYEVSPKFKYPAMVALYFNDGRRDRQFCGGTLINGNTIITAAHCEGNNRQWTAKVHRHDLSKREVVEGGKTYKVTKVIDHPDYKGPQGSYHNDISIWKINAPKGNGTNVELDTGKYGKDQESLLTTIGWGATSSGGPASNILLEVKVPVYDYQNCARSYRQLSINVDNDKQVCAGYPEGQRDSCQGDSGGPLFVYENGKQILTGITSFGEGCAWPGYPGVYTRVSNYLSWIKRTVDSI</sequence>
<keyword evidence="10 14" id="KW-0720">Serine protease</keyword>
<evidence type="ECO:0000256" key="3">
    <source>
        <dbReference type="ARBA" id="ARBA00004613"/>
    </source>
</evidence>
<dbReference type="Pfam" id="PF00089">
    <property type="entry name" value="Trypsin"/>
    <property type="match status" value="1"/>
</dbReference>
<evidence type="ECO:0000313" key="16">
    <source>
        <dbReference type="EMBL" id="KXN65109.1"/>
    </source>
</evidence>
<dbReference type="InterPro" id="IPR001254">
    <property type="entry name" value="Trypsin_dom"/>
</dbReference>
<protein>
    <submittedName>
        <fullName evidence="16">Putative trypsin-like serine protease</fullName>
    </submittedName>
</protein>
<dbReference type="SMART" id="SM00020">
    <property type="entry name" value="Tryp_SPc"/>
    <property type="match status" value="1"/>
</dbReference>
<evidence type="ECO:0000256" key="5">
    <source>
        <dbReference type="ARBA" id="ARBA00022525"/>
    </source>
</evidence>
<accession>A0A137NQS0</accession>
<keyword evidence="17" id="KW-1185">Reference proteome</keyword>
<name>A0A137NQS0_CONC2</name>
<evidence type="ECO:0000256" key="8">
    <source>
        <dbReference type="ARBA" id="ARBA00022801"/>
    </source>
</evidence>
<dbReference type="Proteomes" id="UP000070444">
    <property type="component" value="Unassembled WGS sequence"/>
</dbReference>
<dbReference type="GO" id="GO:0005794">
    <property type="term" value="C:Golgi apparatus"/>
    <property type="evidence" value="ECO:0007669"/>
    <property type="project" value="UniProtKB-SubCell"/>
</dbReference>
<evidence type="ECO:0000313" key="17">
    <source>
        <dbReference type="Proteomes" id="UP000070444"/>
    </source>
</evidence>
<evidence type="ECO:0000256" key="7">
    <source>
        <dbReference type="ARBA" id="ARBA00022696"/>
    </source>
</evidence>
<dbReference type="OrthoDB" id="6380398at2759"/>
<dbReference type="PROSITE" id="PS00135">
    <property type="entry name" value="TRYPSIN_SER"/>
    <property type="match status" value="1"/>
</dbReference>
<evidence type="ECO:0000256" key="13">
    <source>
        <dbReference type="ARBA" id="ARBA00023180"/>
    </source>
</evidence>
<dbReference type="GO" id="GO:0005576">
    <property type="term" value="C:extracellular region"/>
    <property type="evidence" value="ECO:0007669"/>
    <property type="project" value="UniProtKB-SubCell"/>
</dbReference>
<keyword evidence="13" id="KW-0325">Glycoprotein</keyword>
<proteinExistence type="inferred from homology"/>
<dbReference type="GO" id="GO:0005783">
    <property type="term" value="C:endoplasmic reticulum"/>
    <property type="evidence" value="ECO:0007669"/>
    <property type="project" value="UniProtKB-SubCell"/>
</dbReference>
<keyword evidence="5" id="KW-0964">Secreted</keyword>
<dbReference type="AlphaFoldDB" id="A0A137NQS0"/>
<evidence type="ECO:0000259" key="15">
    <source>
        <dbReference type="PROSITE" id="PS50240"/>
    </source>
</evidence>
<dbReference type="InterPro" id="IPR033116">
    <property type="entry name" value="TRYPSIN_SER"/>
</dbReference>